<evidence type="ECO:0000259" key="3">
    <source>
        <dbReference type="PROSITE" id="PS51671"/>
    </source>
</evidence>
<dbReference type="InterPro" id="IPR002912">
    <property type="entry name" value="ACT_dom"/>
</dbReference>
<dbReference type="Pfam" id="PF00551">
    <property type="entry name" value="Formyl_trans_N"/>
    <property type="match status" value="1"/>
</dbReference>
<dbReference type="Gene3D" id="3.40.50.170">
    <property type="entry name" value="Formyl transferase, N-terminal domain"/>
    <property type="match status" value="1"/>
</dbReference>
<dbReference type="GO" id="GO:0008864">
    <property type="term" value="F:formyltetrahydrofolate deformylase activity"/>
    <property type="evidence" value="ECO:0007669"/>
    <property type="project" value="InterPro"/>
</dbReference>
<dbReference type="AlphaFoldDB" id="A0AA35T1F0"/>
<dbReference type="InterPro" id="IPR045865">
    <property type="entry name" value="ACT-like_dom_sf"/>
</dbReference>
<feature type="domain" description="ACT" evidence="3">
    <location>
        <begin position="7"/>
        <end position="85"/>
    </location>
</feature>
<dbReference type="InterPro" id="IPR036477">
    <property type="entry name" value="Formyl_transf_N_sf"/>
</dbReference>
<evidence type="ECO:0000313" key="4">
    <source>
        <dbReference type="EMBL" id="CAI8039228.1"/>
    </source>
</evidence>
<dbReference type="PANTHER" id="PTHR42706">
    <property type="entry name" value="FORMYLTETRAHYDROFOLATE DEFORMYLASE"/>
    <property type="match status" value="1"/>
</dbReference>
<sequence>MGKTVIGITVVGRDHEGVVAAFTHFAFANGGNIEKMNQNVIHGLFGMYLEVSFSKKIDAKELDRRIQVLAKKEDMDVSTHHETASRKNIAVFVTREPLCLETLLKGRRTLMGKICVIVGTEETLEPVAREAGVPFVLVNHKVQAEAENRLLAICKEYDVDLIVLARYMRILTPSFVWRYPNRIINIHPSLLPAFPGAFAYSQAYERGTKIVGVTSHYVTENLDQGPIIFQGSFSVDPDDPLEQIKKRGQELESKTLLRAVKMHLSNRLEVRWRKVHTRSKKPTGQLYPMLDMMFGGTSSAPDPGDG</sequence>
<proteinExistence type="predicted"/>
<evidence type="ECO:0000256" key="2">
    <source>
        <dbReference type="ARBA" id="ARBA00022801"/>
    </source>
</evidence>
<keyword evidence="2" id="KW-0378">Hydrolase</keyword>
<comment type="caution">
    <text evidence="4">The sequence shown here is derived from an EMBL/GenBank/DDBJ whole genome shotgun (WGS) entry which is preliminary data.</text>
</comment>
<dbReference type="Proteomes" id="UP001174909">
    <property type="component" value="Unassembled WGS sequence"/>
</dbReference>
<dbReference type="PANTHER" id="PTHR42706:SF1">
    <property type="entry name" value="FORMYLTETRAHYDROFOLATE DEFORMYLASE 2, MITOCHONDRIAL"/>
    <property type="match status" value="1"/>
</dbReference>
<dbReference type="Gene3D" id="3.30.70.260">
    <property type="match status" value="1"/>
</dbReference>
<evidence type="ECO:0000313" key="5">
    <source>
        <dbReference type="Proteomes" id="UP001174909"/>
    </source>
</evidence>
<name>A0AA35T1F0_GEOBA</name>
<protein>
    <submittedName>
        <fullName evidence="4">Formyltetrahydrofolate deformylase</fullName>
    </submittedName>
</protein>
<evidence type="ECO:0000256" key="1">
    <source>
        <dbReference type="ARBA" id="ARBA00022563"/>
    </source>
</evidence>
<organism evidence="4 5">
    <name type="scientific">Geodia barretti</name>
    <name type="common">Barrett's horny sponge</name>
    <dbReference type="NCBI Taxonomy" id="519541"/>
    <lineage>
        <taxon>Eukaryota</taxon>
        <taxon>Metazoa</taxon>
        <taxon>Porifera</taxon>
        <taxon>Demospongiae</taxon>
        <taxon>Heteroscleromorpha</taxon>
        <taxon>Tetractinellida</taxon>
        <taxon>Astrophorina</taxon>
        <taxon>Geodiidae</taxon>
        <taxon>Geodia</taxon>
    </lineage>
</organism>
<dbReference type="InterPro" id="IPR002376">
    <property type="entry name" value="Formyl_transf_N"/>
</dbReference>
<dbReference type="InterPro" id="IPR004810">
    <property type="entry name" value="PurU"/>
</dbReference>
<reference evidence="4" key="1">
    <citation type="submission" date="2023-03" db="EMBL/GenBank/DDBJ databases">
        <authorList>
            <person name="Steffen K."/>
            <person name="Cardenas P."/>
        </authorList>
    </citation>
    <scope>NUCLEOTIDE SEQUENCE</scope>
</reference>
<dbReference type="NCBIfam" id="NF004684">
    <property type="entry name" value="PRK06027.1"/>
    <property type="match status" value="1"/>
</dbReference>
<dbReference type="EMBL" id="CASHTH010003031">
    <property type="protein sequence ID" value="CAI8039228.1"/>
    <property type="molecule type" value="Genomic_DNA"/>
</dbReference>
<keyword evidence="1" id="KW-0554">One-carbon metabolism</keyword>
<dbReference type="PRINTS" id="PR01575">
    <property type="entry name" value="FFH4HYDRLASE"/>
</dbReference>
<dbReference type="GO" id="GO:0006730">
    <property type="term" value="P:one-carbon metabolic process"/>
    <property type="evidence" value="ECO:0007669"/>
    <property type="project" value="UniProtKB-KW"/>
</dbReference>
<dbReference type="PIRSF" id="PIRSF036480">
    <property type="entry name" value="FormyFH4_hydr"/>
    <property type="match status" value="1"/>
</dbReference>
<keyword evidence="5" id="KW-1185">Reference proteome</keyword>
<gene>
    <name evidence="4" type="ORF">GBAR_LOCUS21802</name>
</gene>
<accession>A0AA35T1F0</accession>
<dbReference type="SUPFAM" id="SSF53328">
    <property type="entry name" value="Formyltransferase"/>
    <property type="match status" value="1"/>
</dbReference>
<dbReference type="SUPFAM" id="SSF55021">
    <property type="entry name" value="ACT-like"/>
    <property type="match status" value="1"/>
</dbReference>
<dbReference type="PROSITE" id="PS51671">
    <property type="entry name" value="ACT"/>
    <property type="match status" value="1"/>
</dbReference>
<dbReference type="GO" id="GO:0006189">
    <property type="term" value="P:'de novo' IMP biosynthetic process"/>
    <property type="evidence" value="ECO:0007669"/>
    <property type="project" value="InterPro"/>
</dbReference>
<dbReference type="Pfam" id="PF13740">
    <property type="entry name" value="ACT_6"/>
    <property type="match status" value="1"/>
</dbReference>